<protein>
    <submittedName>
        <fullName evidence="1">HAD family hydrolase</fullName>
    </submittedName>
</protein>
<dbReference type="Proteomes" id="UP000256379">
    <property type="component" value="Unassembled WGS sequence"/>
</dbReference>
<dbReference type="GO" id="GO:0016787">
    <property type="term" value="F:hydrolase activity"/>
    <property type="evidence" value="ECO:0007669"/>
    <property type="project" value="UniProtKB-KW"/>
</dbReference>
<dbReference type="NCBIfam" id="TIGR01681">
    <property type="entry name" value="HAD-SF-IIIC"/>
    <property type="match status" value="1"/>
</dbReference>
<organism evidence="1 2">
    <name type="scientific">Helicobacter didelphidarum</name>
    <dbReference type="NCBI Taxonomy" id="2040648"/>
    <lineage>
        <taxon>Bacteria</taxon>
        <taxon>Pseudomonadati</taxon>
        <taxon>Campylobacterota</taxon>
        <taxon>Epsilonproteobacteria</taxon>
        <taxon>Campylobacterales</taxon>
        <taxon>Helicobacteraceae</taxon>
        <taxon>Helicobacter</taxon>
    </lineage>
</organism>
<keyword evidence="1" id="KW-0378">Hydrolase</keyword>
<comment type="caution">
    <text evidence="1">The sequence shown here is derived from an EMBL/GenBank/DDBJ whole genome shotgun (WGS) entry which is preliminary data.</text>
</comment>
<dbReference type="InterPro" id="IPR010037">
    <property type="entry name" value="FkbH_domain"/>
</dbReference>
<name>A0A3D8INM9_9HELI</name>
<dbReference type="AlphaFoldDB" id="A0A3D8INM9"/>
<dbReference type="Gene3D" id="3.40.50.1000">
    <property type="entry name" value="HAD superfamily/HAD-like"/>
    <property type="match status" value="1"/>
</dbReference>
<evidence type="ECO:0000313" key="2">
    <source>
        <dbReference type="Proteomes" id="UP000256379"/>
    </source>
</evidence>
<evidence type="ECO:0000313" key="1">
    <source>
        <dbReference type="EMBL" id="RDU66516.1"/>
    </source>
</evidence>
<dbReference type="InterPro" id="IPR036412">
    <property type="entry name" value="HAD-like_sf"/>
</dbReference>
<accession>A0A3D8INM9</accession>
<dbReference type="NCBIfam" id="TIGR01686">
    <property type="entry name" value="FkbH"/>
    <property type="match status" value="1"/>
</dbReference>
<gene>
    <name evidence="1" type="ORF">CQA53_03480</name>
</gene>
<dbReference type="RefSeq" id="WP_115542638.1">
    <property type="nucleotide sequence ID" value="NZ_NXLQ01000004.1"/>
</dbReference>
<reference evidence="1 2" key="1">
    <citation type="submission" date="2018-04" db="EMBL/GenBank/DDBJ databases">
        <title>Novel Campyloabacter and Helicobacter Species and Strains.</title>
        <authorList>
            <person name="Mannion A.J."/>
            <person name="Shen Z."/>
            <person name="Fox J.G."/>
        </authorList>
    </citation>
    <scope>NUCLEOTIDE SEQUENCE [LARGE SCALE GENOMIC DNA]</scope>
    <source>
        <strain evidence="1 2">MIT 17-337</strain>
    </source>
</reference>
<sequence>MNIFSSHLKRNEILSYSKILDFSKCQKIAINIHRNHAFEPLESVITPFLHYSGLKADFTLSSYDDSLNFDKIIESDLEIIWLDISRYKSDIAEYLESRLEFLRQTSKAPILAILMDIADSKTLQNTRDFSNIVEHITHCEILCISQILQERESKQILDELKSSITGTRLSNIACLHLAQILGLRLIPSLLLPSLKAIVLDLDNTLYYGILGEDGAKSLTLTQEHKALQEKILTYKKQGFLLALASKNEEQDAKAMFELRSDFPLQWSDFDYVQVNWNPKSENLAHIAQYFNIGLDSILFIDDNPAEIENVKPTGVKTILATEPSEVLRILELFPQMRKTRINKEDSLRANDIAANAKRKELENLSQEEYFKNLQIELEFHLDDRANMVRIHELLNKTNQFIANYTRPTQEQVKSWLDSQNYVIVSIAMRDKLSDSGNIAIIVGRSFERDMGLSAEKGEIDSEKCAEARDFHNEKCKNGGSVEKKCKGAKEGITHGGLGKEVSLEIIDIVVSCRALGRRLESLMLYKAFALMSENLGVDSQRIIVHYQKGERNKPFLQTLAHLSGEDMVALESKQSIEIAQHAVDMRGLRVVVR</sequence>
<dbReference type="InterPro" id="IPR010033">
    <property type="entry name" value="HAD_SF_ppase_IIIC"/>
</dbReference>
<keyword evidence="2" id="KW-1185">Reference proteome</keyword>
<dbReference type="EMBL" id="NXLQ01000004">
    <property type="protein sequence ID" value="RDU66516.1"/>
    <property type="molecule type" value="Genomic_DNA"/>
</dbReference>
<proteinExistence type="predicted"/>
<dbReference type="OrthoDB" id="323926at2"/>
<dbReference type="InterPro" id="IPR023214">
    <property type="entry name" value="HAD_sf"/>
</dbReference>
<dbReference type="SUPFAM" id="SSF56784">
    <property type="entry name" value="HAD-like"/>
    <property type="match status" value="1"/>
</dbReference>